<dbReference type="RefSeq" id="WP_160899383.1">
    <property type="nucleotide sequence ID" value="NZ_WMEX01000008.1"/>
</dbReference>
<evidence type="ECO:0000313" key="3">
    <source>
        <dbReference type="Proteomes" id="UP000460751"/>
    </source>
</evidence>
<dbReference type="Gene3D" id="3.20.20.450">
    <property type="entry name" value="EAL domain"/>
    <property type="match status" value="1"/>
</dbReference>
<dbReference type="SUPFAM" id="SSF103190">
    <property type="entry name" value="Sensory domain-like"/>
    <property type="match status" value="1"/>
</dbReference>
<feature type="domain" description="EAL" evidence="1">
    <location>
        <begin position="8"/>
        <end position="257"/>
    </location>
</feature>
<sequence length="421" mass="47152">MNDLTGCMYEQGSCLPTWFGDFELSCEFQPIVSPTHRRTVGFEALARARRCNDPVSPAVLFSEAESEGDEPCLDIVLWQQALRTYAETRPNAWLFLNLSAASVVDSRTAPDILAQLVHQSGLSCDRIVLEIVEDAVSDQEALARFVAGCRNHGFRIAIDDFGAGDAHFERIWRIRPDIVKMDRTMVVHAAENARASRLFLSLIRMIRENGSLVLVEGLETREQAALAWESEADFYQGFWYSHPRTELRTASAEAEPRLFLAQQHFTALNDQQESEQIQCLRNLRHEVLETCHQIAGGTALAEAATHLLTSPGAKRCYLLDTRGVQQGETAFAAGYASRGAAFNPLLSAEGASWSHREYFRSATNRPGEIHLSRPYVALPDSARTVTVSHMTFTYYGYRILCLDIHPEQAFPGSHHHLPHHI</sequence>
<proteinExistence type="predicted"/>
<dbReference type="OrthoDB" id="1673646at2"/>
<dbReference type="PANTHER" id="PTHR33121">
    <property type="entry name" value="CYCLIC DI-GMP PHOSPHODIESTERASE PDEF"/>
    <property type="match status" value="1"/>
</dbReference>
<dbReference type="Pfam" id="PF00563">
    <property type="entry name" value="EAL"/>
    <property type="match status" value="1"/>
</dbReference>
<dbReference type="InterPro" id="IPR050706">
    <property type="entry name" value="Cyclic-di-GMP_PDE-like"/>
</dbReference>
<organism evidence="2 3">
    <name type="scientific">Vreelandella halophila</name>
    <dbReference type="NCBI Taxonomy" id="86177"/>
    <lineage>
        <taxon>Bacteria</taxon>
        <taxon>Pseudomonadati</taxon>
        <taxon>Pseudomonadota</taxon>
        <taxon>Gammaproteobacteria</taxon>
        <taxon>Oceanospirillales</taxon>
        <taxon>Halomonadaceae</taxon>
        <taxon>Vreelandella</taxon>
    </lineage>
</organism>
<dbReference type="Gene3D" id="3.30.450.20">
    <property type="entry name" value="PAS domain"/>
    <property type="match status" value="1"/>
</dbReference>
<dbReference type="AlphaFoldDB" id="A0A9X5B761"/>
<dbReference type="CDD" id="cd01948">
    <property type="entry name" value="EAL"/>
    <property type="match status" value="1"/>
</dbReference>
<dbReference type="SMART" id="SM00052">
    <property type="entry name" value="EAL"/>
    <property type="match status" value="1"/>
</dbReference>
<reference evidence="2 3" key="1">
    <citation type="submission" date="2019-11" db="EMBL/GenBank/DDBJ databases">
        <title>Genome sequences of 17 halophilic strains isolated from different environments.</title>
        <authorList>
            <person name="Furrow R.E."/>
        </authorList>
    </citation>
    <scope>NUCLEOTIDE SEQUENCE [LARGE SCALE GENOMIC DNA]</scope>
    <source>
        <strain evidence="2 3">22507_15_FS</strain>
    </source>
</reference>
<keyword evidence="3" id="KW-1185">Reference proteome</keyword>
<protein>
    <submittedName>
        <fullName evidence="2">EAL domain-containing protein</fullName>
    </submittedName>
</protein>
<evidence type="ECO:0000313" key="2">
    <source>
        <dbReference type="EMBL" id="MYL27822.1"/>
    </source>
</evidence>
<comment type="caution">
    <text evidence="2">The sequence shown here is derived from an EMBL/GenBank/DDBJ whole genome shotgun (WGS) entry which is preliminary data.</text>
</comment>
<dbReference type="Proteomes" id="UP000460751">
    <property type="component" value="Unassembled WGS sequence"/>
</dbReference>
<dbReference type="InterPro" id="IPR035919">
    <property type="entry name" value="EAL_sf"/>
</dbReference>
<evidence type="ECO:0000259" key="1">
    <source>
        <dbReference type="PROSITE" id="PS50883"/>
    </source>
</evidence>
<dbReference type="PROSITE" id="PS50883">
    <property type="entry name" value="EAL"/>
    <property type="match status" value="1"/>
</dbReference>
<accession>A0A9X5B761</accession>
<name>A0A9X5B761_9GAMM</name>
<dbReference type="SUPFAM" id="SSF141868">
    <property type="entry name" value="EAL domain-like"/>
    <property type="match status" value="1"/>
</dbReference>
<gene>
    <name evidence="2" type="ORF">GLW01_13590</name>
</gene>
<dbReference type="GO" id="GO:0071111">
    <property type="term" value="F:cyclic-guanylate-specific phosphodiesterase activity"/>
    <property type="evidence" value="ECO:0007669"/>
    <property type="project" value="InterPro"/>
</dbReference>
<dbReference type="PANTHER" id="PTHR33121:SF70">
    <property type="entry name" value="SIGNALING PROTEIN YKOW"/>
    <property type="match status" value="1"/>
</dbReference>
<dbReference type="InterPro" id="IPR001633">
    <property type="entry name" value="EAL_dom"/>
</dbReference>
<dbReference type="EMBL" id="WMEX01000008">
    <property type="protein sequence ID" value="MYL27822.1"/>
    <property type="molecule type" value="Genomic_DNA"/>
</dbReference>
<dbReference type="InterPro" id="IPR029151">
    <property type="entry name" value="Sensor-like_sf"/>
</dbReference>